<evidence type="ECO:0008006" key="3">
    <source>
        <dbReference type="Google" id="ProtNLM"/>
    </source>
</evidence>
<dbReference type="Gene3D" id="3.40.50.1820">
    <property type="entry name" value="alpha/beta hydrolase"/>
    <property type="match status" value="1"/>
</dbReference>
<name>K0TQD0_THAOC</name>
<comment type="caution">
    <text evidence="1">The sequence shown here is derived from an EMBL/GenBank/DDBJ whole genome shotgun (WGS) entry which is preliminary data.</text>
</comment>
<evidence type="ECO:0000313" key="1">
    <source>
        <dbReference type="EMBL" id="EJK75832.1"/>
    </source>
</evidence>
<proteinExistence type="predicted"/>
<dbReference type="InterPro" id="IPR029058">
    <property type="entry name" value="AB_hydrolase_fold"/>
</dbReference>
<dbReference type="EMBL" id="AGNL01002697">
    <property type="protein sequence ID" value="EJK75832.1"/>
    <property type="molecule type" value="Genomic_DNA"/>
</dbReference>
<sequence length="176" mass="20264">MYHIRLNCSRSRLELRRPTATNFIANFDEDKAISFSRKQTSWESLRRDLDLIGYPVNMYERWMDDGRIHETENGVYSEVNPAFRALCYRHVFDTDCGTGSWDDISGYCPFDVHLMVAGIGTVCDEESITDMKRILPDLRVKIYPEAGHSIHSSCRGEFVADLESIINEAERGNCKL</sequence>
<keyword evidence="2" id="KW-1185">Reference proteome</keyword>
<dbReference type="AlphaFoldDB" id="K0TQD0"/>
<dbReference type="SUPFAM" id="SSF53474">
    <property type="entry name" value="alpha/beta-Hydrolases"/>
    <property type="match status" value="1"/>
</dbReference>
<accession>K0TQD0</accession>
<dbReference type="OrthoDB" id="194865at2759"/>
<protein>
    <recommendedName>
        <fullName evidence="3">AB hydrolase-1 domain-containing protein</fullName>
    </recommendedName>
</protein>
<evidence type="ECO:0000313" key="2">
    <source>
        <dbReference type="Proteomes" id="UP000266841"/>
    </source>
</evidence>
<reference evidence="1 2" key="1">
    <citation type="journal article" date="2012" name="Genome Biol.">
        <title>Genome and low-iron response of an oceanic diatom adapted to chronic iron limitation.</title>
        <authorList>
            <person name="Lommer M."/>
            <person name="Specht M."/>
            <person name="Roy A.S."/>
            <person name="Kraemer L."/>
            <person name="Andreson R."/>
            <person name="Gutowska M.A."/>
            <person name="Wolf J."/>
            <person name="Bergner S.V."/>
            <person name="Schilhabel M.B."/>
            <person name="Klostermeier U.C."/>
            <person name="Beiko R.G."/>
            <person name="Rosenstiel P."/>
            <person name="Hippler M."/>
            <person name="Laroche J."/>
        </authorList>
    </citation>
    <scope>NUCLEOTIDE SEQUENCE [LARGE SCALE GENOMIC DNA]</scope>
    <source>
        <strain evidence="1 2">CCMP1005</strain>
    </source>
</reference>
<organism evidence="1 2">
    <name type="scientific">Thalassiosira oceanica</name>
    <name type="common">Marine diatom</name>
    <dbReference type="NCBI Taxonomy" id="159749"/>
    <lineage>
        <taxon>Eukaryota</taxon>
        <taxon>Sar</taxon>
        <taxon>Stramenopiles</taxon>
        <taxon>Ochrophyta</taxon>
        <taxon>Bacillariophyta</taxon>
        <taxon>Coscinodiscophyceae</taxon>
        <taxon>Thalassiosirophycidae</taxon>
        <taxon>Thalassiosirales</taxon>
        <taxon>Thalassiosiraceae</taxon>
        <taxon>Thalassiosira</taxon>
    </lineage>
</organism>
<gene>
    <name evidence="1" type="ORF">THAOC_02430</name>
</gene>
<dbReference type="Proteomes" id="UP000266841">
    <property type="component" value="Unassembled WGS sequence"/>
</dbReference>